<dbReference type="EMBL" id="GBXM01106270">
    <property type="protein sequence ID" value="JAH02307.1"/>
    <property type="molecule type" value="Transcribed_RNA"/>
</dbReference>
<dbReference type="AlphaFoldDB" id="A0A0E9PDG8"/>
<name>A0A0E9PDG8_ANGAN</name>
<reference evidence="2" key="2">
    <citation type="journal article" date="2015" name="Fish Shellfish Immunol.">
        <title>Early steps in the European eel (Anguilla anguilla)-Vibrio vulnificus interaction in the gills: Role of the RtxA13 toxin.</title>
        <authorList>
            <person name="Callol A."/>
            <person name="Pajuelo D."/>
            <person name="Ebbesson L."/>
            <person name="Teles M."/>
            <person name="MacKenzie S."/>
            <person name="Amaro C."/>
        </authorList>
    </citation>
    <scope>NUCLEOTIDE SEQUENCE</scope>
</reference>
<proteinExistence type="predicted"/>
<accession>A0A0E9PDG8</accession>
<sequence length="64" mass="7780">MLRRIFLALLRSCVCNLRSLLLRPQLRPLTQDFYISFFYIHFYIIFYFISVFLRTSSSKMDSAF</sequence>
<organism evidence="2">
    <name type="scientific">Anguilla anguilla</name>
    <name type="common">European freshwater eel</name>
    <name type="synonym">Muraena anguilla</name>
    <dbReference type="NCBI Taxonomy" id="7936"/>
    <lineage>
        <taxon>Eukaryota</taxon>
        <taxon>Metazoa</taxon>
        <taxon>Chordata</taxon>
        <taxon>Craniata</taxon>
        <taxon>Vertebrata</taxon>
        <taxon>Euteleostomi</taxon>
        <taxon>Actinopterygii</taxon>
        <taxon>Neopterygii</taxon>
        <taxon>Teleostei</taxon>
        <taxon>Anguilliformes</taxon>
        <taxon>Anguillidae</taxon>
        <taxon>Anguilla</taxon>
    </lineage>
</organism>
<protein>
    <submittedName>
        <fullName evidence="2">Uncharacterized protein</fullName>
    </submittedName>
</protein>
<keyword evidence="1" id="KW-0812">Transmembrane</keyword>
<evidence type="ECO:0000313" key="2">
    <source>
        <dbReference type="EMBL" id="JAH02307.1"/>
    </source>
</evidence>
<keyword evidence="1" id="KW-1133">Transmembrane helix</keyword>
<evidence type="ECO:0000256" key="1">
    <source>
        <dbReference type="SAM" id="Phobius"/>
    </source>
</evidence>
<reference evidence="2" key="1">
    <citation type="submission" date="2014-11" db="EMBL/GenBank/DDBJ databases">
        <authorList>
            <person name="Amaro Gonzalez C."/>
        </authorList>
    </citation>
    <scope>NUCLEOTIDE SEQUENCE</scope>
</reference>
<feature type="transmembrane region" description="Helical" evidence="1">
    <location>
        <begin position="33"/>
        <end position="53"/>
    </location>
</feature>
<keyword evidence="1" id="KW-0472">Membrane</keyword>